<evidence type="ECO:0000313" key="4">
    <source>
        <dbReference type="Proteomes" id="UP000320766"/>
    </source>
</evidence>
<dbReference type="PANTHER" id="PTHR33777:SF1">
    <property type="entry name" value="UPF0045 PROTEIN ECM15"/>
    <property type="match status" value="1"/>
</dbReference>
<reference evidence="3 4" key="1">
    <citation type="journal article" date="2019" name="Nat. Microbiol.">
        <title>Wide diversity of methane and short-chain alkane metabolisms in uncultured archaea.</title>
        <authorList>
            <person name="Borrel G."/>
            <person name="Adam P.S."/>
            <person name="McKay L.J."/>
            <person name="Chen L.X."/>
            <person name="Sierra-Garcia I.N."/>
            <person name="Sieber C.M."/>
            <person name="Letourneur Q."/>
            <person name="Ghozlane A."/>
            <person name="Andersen G.L."/>
            <person name="Li W.J."/>
            <person name="Hallam S.J."/>
            <person name="Muyzer G."/>
            <person name="de Oliveira V.M."/>
            <person name="Inskeep W.P."/>
            <person name="Banfield J.F."/>
            <person name="Gribaldo S."/>
        </authorList>
    </citation>
    <scope>NUCLEOTIDE SEQUENCE [LARGE SCALE GENOMIC DNA]</scope>
    <source>
        <strain evidence="3">NM1b</strain>
    </source>
</reference>
<comment type="caution">
    <text evidence="3">The sequence shown here is derived from an EMBL/GenBank/DDBJ whole genome shotgun (WGS) entry which is preliminary data.</text>
</comment>
<dbReference type="SUPFAM" id="SSF89957">
    <property type="entry name" value="MTH1187/YkoF-like"/>
    <property type="match status" value="1"/>
</dbReference>
<dbReference type="Gene3D" id="3.30.70.930">
    <property type="match status" value="1"/>
</dbReference>
<evidence type="ECO:0000256" key="1">
    <source>
        <dbReference type="ARBA" id="ARBA00010272"/>
    </source>
</evidence>
<comment type="similarity">
    <text evidence="1">Belongs to the UPF0045 family.</text>
</comment>
<gene>
    <name evidence="3" type="ORF">EF807_02770</name>
</gene>
<accession>A0A520KYP8</accession>
<dbReference type="GO" id="GO:0005829">
    <property type="term" value="C:cytosol"/>
    <property type="evidence" value="ECO:0007669"/>
    <property type="project" value="TreeGrafter"/>
</dbReference>
<dbReference type="Proteomes" id="UP000320766">
    <property type="component" value="Unassembled WGS sequence"/>
</dbReference>
<dbReference type="InterPro" id="IPR002767">
    <property type="entry name" value="Thiamine_BP"/>
</dbReference>
<evidence type="ECO:0000259" key="2">
    <source>
        <dbReference type="Pfam" id="PF01910"/>
    </source>
</evidence>
<evidence type="ECO:0000313" key="3">
    <source>
        <dbReference type="EMBL" id="RZN70798.1"/>
    </source>
</evidence>
<name>A0A520KYP8_9EURY</name>
<sequence>MIIAEINVIPIGTKTISVSKYVAKAVDELKRLGLKPELTAMGSIFEAEDMSLILKAFESVHESVFKQGAERVVTTLKIDERRDKKGTIKQKVLSINFDSKL</sequence>
<feature type="domain" description="Thiamine-binding protein" evidence="2">
    <location>
        <begin position="4"/>
        <end position="95"/>
    </location>
</feature>
<organism evidence="3 4">
    <name type="scientific">Candidatus Methanolliviera hydrocarbonicum</name>
    <dbReference type="NCBI Taxonomy" id="2491085"/>
    <lineage>
        <taxon>Archaea</taxon>
        <taxon>Methanobacteriati</taxon>
        <taxon>Methanobacteriota</taxon>
        <taxon>Candidatus Methanoliparia</taxon>
        <taxon>Candidatus Methanoliparales</taxon>
        <taxon>Candidatus Methanollivieraceae</taxon>
        <taxon>Candidatus Methanolliviera</taxon>
    </lineage>
</organism>
<dbReference type="Pfam" id="PF01910">
    <property type="entry name" value="Thiamine_BP"/>
    <property type="match status" value="1"/>
</dbReference>
<dbReference type="InterPro" id="IPR051614">
    <property type="entry name" value="UPF0045_domain"/>
</dbReference>
<dbReference type="NCBIfam" id="TIGR00106">
    <property type="entry name" value="MTH1187 family thiamine-binding protein"/>
    <property type="match status" value="1"/>
</dbReference>
<dbReference type="EMBL" id="RXIL01000050">
    <property type="protein sequence ID" value="RZN70798.1"/>
    <property type="molecule type" value="Genomic_DNA"/>
</dbReference>
<protein>
    <submittedName>
        <fullName evidence="3">MTH1187 family thiamine-binding protein</fullName>
    </submittedName>
</protein>
<dbReference type="InterPro" id="IPR029756">
    <property type="entry name" value="MTH1187/YkoF-like"/>
</dbReference>
<dbReference type="PANTHER" id="PTHR33777">
    <property type="entry name" value="UPF0045 PROTEIN ECM15"/>
    <property type="match status" value="1"/>
</dbReference>
<dbReference type="AlphaFoldDB" id="A0A520KYP8"/>
<proteinExistence type="inferred from homology"/>